<keyword evidence="5 6" id="KW-0472">Membrane</keyword>
<dbReference type="GO" id="GO:0005886">
    <property type="term" value="C:plasma membrane"/>
    <property type="evidence" value="ECO:0007669"/>
    <property type="project" value="UniProtKB-SubCell"/>
</dbReference>
<feature type="transmembrane region" description="Helical" evidence="6">
    <location>
        <begin position="262"/>
        <end position="278"/>
    </location>
</feature>
<name>A0A923L6J4_9BACI</name>
<feature type="transmembrane region" description="Helical" evidence="6">
    <location>
        <begin position="106"/>
        <end position="122"/>
    </location>
</feature>
<feature type="transmembrane region" description="Helical" evidence="6">
    <location>
        <begin position="84"/>
        <end position="100"/>
    </location>
</feature>
<dbReference type="Pfam" id="PF00482">
    <property type="entry name" value="T2SSF"/>
    <property type="match status" value="1"/>
</dbReference>
<evidence type="ECO:0000313" key="9">
    <source>
        <dbReference type="Proteomes" id="UP000637359"/>
    </source>
</evidence>
<gene>
    <name evidence="8" type="ORF">H8S33_10995</name>
</gene>
<reference evidence="8" key="1">
    <citation type="submission" date="2020-08" db="EMBL/GenBank/DDBJ databases">
        <title>Genome public.</title>
        <authorList>
            <person name="Liu C."/>
            <person name="Sun Q."/>
        </authorList>
    </citation>
    <scope>NUCLEOTIDE SEQUENCE</scope>
    <source>
        <strain evidence="8">BX22</strain>
    </source>
</reference>
<evidence type="ECO:0000256" key="3">
    <source>
        <dbReference type="ARBA" id="ARBA00022692"/>
    </source>
</evidence>
<sequence>MTDIVILIFLICLIITYIIVVINRKKKEKEMSVEPAVIEKLKAETELEILKKQHFIDKMKEKTNRDVESHLVDYSVYRLTFKEYLFYAVIAGMVFFLIGYLFYESIIFSFIISGLGLIFPKFQKKKLLEQRKEKLTVQFKEAIGSLSSSLAAGRSIENSLKEVVTDLYLLYPDPNTYIIREFEIINRRIENGDTVENAIRDFSVRSDIDDIINFANVFITCKRTGGNLVEVIRRTSDIISEKIDIQQEVSVMMAQKKFESRILSVAPLGMILLLKYAAGDYLSPMYQWSSNGPIVMTVCLVILVFSYWLSQKIMNIKV</sequence>
<evidence type="ECO:0000259" key="7">
    <source>
        <dbReference type="Pfam" id="PF00482"/>
    </source>
</evidence>
<dbReference type="PANTHER" id="PTHR35007">
    <property type="entry name" value="INTEGRAL MEMBRANE PROTEIN-RELATED"/>
    <property type="match status" value="1"/>
</dbReference>
<evidence type="ECO:0000256" key="2">
    <source>
        <dbReference type="ARBA" id="ARBA00022475"/>
    </source>
</evidence>
<dbReference type="InterPro" id="IPR018076">
    <property type="entry name" value="T2SS_GspF_dom"/>
</dbReference>
<keyword evidence="9" id="KW-1185">Reference proteome</keyword>
<comment type="subcellular location">
    <subcellularLocation>
        <location evidence="1">Cell membrane</location>
        <topology evidence="1">Multi-pass membrane protein</topology>
    </subcellularLocation>
</comment>
<feature type="transmembrane region" description="Helical" evidence="6">
    <location>
        <begin position="290"/>
        <end position="309"/>
    </location>
</feature>
<comment type="caution">
    <text evidence="8">The sequence shown here is derived from an EMBL/GenBank/DDBJ whole genome shotgun (WGS) entry which is preliminary data.</text>
</comment>
<keyword evidence="4 6" id="KW-1133">Transmembrane helix</keyword>
<evidence type="ECO:0000256" key="6">
    <source>
        <dbReference type="SAM" id="Phobius"/>
    </source>
</evidence>
<dbReference type="Proteomes" id="UP000637359">
    <property type="component" value="Unassembled WGS sequence"/>
</dbReference>
<proteinExistence type="predicted"/>
<feature type="domain" description="Type II secretion system protein GspF" evidence="7">
    <location>
        <begin position="145"/>
        <end position="273"/>
    </location>
</feature>
<dbReference type="EMBL" id="JACOOL010000007">
    <property type="protein sequence ID" value="MBC5637331.1"/>
    <property type="molecule type" value="Genomic_DNA"/>
</dbReference>
<dbReference type="AlphaFoldDB" id="A0A923L6J4"/>
<organism evidence="8 9">
    <name type="scientific">Ornithinibacillus hominis</name>
    <dbReference type="NCBI Taxonomy" id="2763055"/>
    <lineage>
        <taxon>Bacteria</taxon>
        <taxon>Bacillati</taxon>
        <taxon>Bacillota</taxon>
        <taxon>Bacilli</taxon>
        <taxon>Bacillales</taxon>
        <taxon>Bacillaceae</taxon>
        <taxon>Ornithinibacillus</taxon>
    </lineage>
</organism>
<accession>A0A923L6J4</accession>
<evidence type="ECO:0000313" key="8">
    <source>
        <dbReference type="EMBL" id="MBC5637331.1"/>
    </source>
</evidence>
<evidence type="ECO:0000256" key="4">
    <source>
        <dbReference type="ARBA" id="ARBA00022989"/>
    </source>
</evidence>
<evidence type="ECO:0000256" key="5">
    <source>
        <dbReference type="ARBA" id="ARBA00023136"/>
    </source>
</evidence>
<feature type="transmembrane region" description="Helical" evidence="6">
    <location>
        <begin position="6"/>
        <end position="22"/>
    </location>
</feature>
<keyword evidence="3 6" id="KW-0812">Transmembrane</keyword>
<keyword evidence="2" id="KW-1003">Cell membrane</keyword>
<evidence type="ECO:0000256" key="1">
    <source>
        <dbReference type="ARBA" id="ARBA00004651"/>
    </source>
</evidence>
<protein>
    <submittedName>
        <fullName evidence="8">Type II secretion system F family protein</fullName>
    </submittedName>
</protein>
<dbReference type="PANTHER" id="PTHR35007:SF1">
    <property type="entry name" value="PILUS ASSEMBLY PROTEIN"/>
    <property type="match status" value="1"/>
</dbReference>